<evidence type="ECO:0000313" key="4">
    <source>
        <dbReference type="EMBL" id="ETZ07792.1"/>
    </source>
</evidence>
<keyword evidence="5" id="KW-1185">Reference proteome</keyword>
<dbReference type="NCBIfam" id="NF011456">
    <property type="entry name" value="PRK14874.1"/>
    <property type="match status" value="1"/>
</dbReference>
<dbReference type="InterPro" id="IPR012280">
    <property type="entry name" value="Semialdhyde_DH_dimer_dom"/>
</dbReference>
<dbReference type="GO" id="GO:0051287">
    <property type="term" value="F:NAD binding"/>
    <property type="evidence" value="ECO:0007669"/>
    <property type="project" value="InterPro"/>
</dbReference>
<dbReference type="PANTHER" id="PTHR46278:SF2">
    <property type="entry name" value="ASPARTATE-SEMIALDEHYDE DEHYDROGENASE"/>
    <property type="match status" value="1"/>
</dbReference>
<comment type="caution">
    <text evidence="4">The sequence shown here is derived from an EMBL/GenBank/DDBJ whole genome shotgun (WGS) entry which is preliminary data.</text>
</comment>
<dbReference type="Pfam" id="PF02774">
    <property type="entry name" value="Semialdhyde_dhC"/>
    <property type="match status" value="1"/>
</dbReference>
<dbReference type="OrthoDB" id="9805684at2"/>
<dbReference type="SUPFAM" id="SSF51735">
    <property type="entry name" value="NAD(P)-binding Rossmann-fold domains"/>
    <property type="match status" value="1"/>
</dbReference>
<evidence type="ECO:0000256" key="2">
    <source>
        <dbReference type="PIRSR" id="PIRSR000148-1"/>
    </source>
</evidence>
<organism evidence="4 5">
    <name type="scientific">Holospora obtusa F1</name>
    <dbReference type="NCBI Taxonomy" id="1399147"/>
    <lineage>
        <taxon>Bacteria</taxon>
        <taxon>Pseudomonadati</taxon>
        <taxon>Pseudomonadota</taxon>
        <taxon>Alphaproteobacteria</taxon>
        <taxon>Holosporales</taxon>
        <taxon>Holosporaceae</taxon>
        <taxon>Holospora</taxon>
    </lineage>
</organism>
<evidence type="ECO:0000256" key="1">
    <source>
        <dbReference type="ARBA" id="ARBA00010584"/>
    </source>
</evidence>
<protein>
    <submittedName>
        <fullName evidence="4">Aspartate-semialdehyde dehydrogenase</fullName>
    </submittedName>
</protein>
<dbReference type="InterPro" id="IPR000534">
    <property type="entry name" value="Semialdehyde_DH_NAD-bd"/>
</dbReference>
<dbReference type="Gene3D" id="3.30.360.10">
    <property type="entry name" value="Dihydrodipicolinate Reductase, domain 2"/>
    <property type="match status" value="1"/>
</dbReference>
<dbReference type="InterPro" id="IPR036291">
    <property type="entry name" value="NAD(P)-bd_dom_sf"/>
</dbReference>
<dbReference type="Proteomes" id="UP000019112">
    <property type="component" value="Unassembled WGS sequence"/>
</dbReference>
<sequence>MLNHPKYKVALIGATGLVGRNVLKLMMADKEQWEISAFASKFSNLVIDDHLFNVYPVDCANFFDFDFCLFATDEEVSKLWIEKALHAGARVVDSSSWRRLDPFVPLIVPGVNHNTLKEEDQLCSHSNCIVSPLACVLNPLCTMYGLKSVHISTYQSVSGAGNKGVEACVLETQSKLSGEHVNTYYFPKSIGFNVIPHIGTLNEDGQSSEEEKIQKELQRILKVDCPIFSFAVRVPVLKGHASAVWVELERAYSLQDIKSAWSHASHVEVSQDYKTSEEMQGQVVVSVGRIRQLTPYCLSVWVCSDNTLRGAACDMVDIAKIMANQGMQKSLKL</sequence>
<dbReference type="RefSeq" id="WP_021827122.1">
    <property type="nucleotide sequence ID" value="NZ_AWTR02000001.1"/>
</dbReference>
<dbReference type="AlphaFoldDB" id="W6TVI9"/>
<comment type="similarity">
    <text evidence="1">Belongs to the aspartate-semialdehyde dehydrogenase family.</text>
</comment>
<dbReference type="SMART" id="SM00859">
    <property type="entry name" value="Semialdhyde_dh"/>
    <property type="match status" value="1"/>
</dbReference>
<reference evidence="4 5" key="1">
    <citation type="journal article" date="2014" name="FEMS Microbiol. Lett.">
        <title>Draft genome sequences of three Holospora species (Holospora obtusa, Holospora undulata, and Holospora elegans), endonuclear symbiotic bacteria of the ciliate Paramecium caudatum.</title>
        <authorList>
            <person name="Dohra H."/>
            <person name="Tanaka K."/>
            <person name="Suzuki T."/>
            <person name="Fujishima M."/>
            <person name="Suzuki H."/>
        </authorList>
    </citation>
    <scope>NUCLEOTIDE SEQUENCE [LARGE SCALE GENOMIC DNA]</scope>
    <source>
        <strain evidence="4 5">F1</strain>
    </source>
</reference>
<dbReference type="CDD" id="cd17894">
    <property type="entry name" value="ASADH_USG1_N"/>
    <property type="match status" value="1"/>
</dbReference>
<dbReference type="EMBL" id="AWTR02000001">
    <property type="protein sequence ID" value="ETZ07792.1"/>
    <property type="molecule type" value="Genomic_DNA"/>
</dbReference>
<evidence type="ECO:0000313" key="5">
    <source>
        <dbReference type="Proteomes" id="UP000019112"/>
    </source>
</evidence>
<dbReference type="STRING" id="1399147.P618_200009"/>
<dbReference type="GO" id="GO:0046983">
    <property type="term" value="F:protein dimerization activity"/>
    <property type="evidence" value="ECO:0007669"/>
    <property type="project" value="InterPro"/>
</dbReference>
<dbReference type="PANTHER" id="PTHR46278">
    <property type="entry name" value="DEHYDROGENASE, PUTATIVE-RELATED"/>
    <property type="match status" value="1"/>
</dbReference>
<dbReference type="eggNOG" id="COG0136">
    <property type="taxonomic scope" value="Bacteria"/>
</dbReference>
<dbReference type="GO" id="GO:0016620">
    <property type="term" value="F:oxidoreductase activity, acting on the aldehyde or oxo group of donors, NAD or NADP as acceptor"/>
    <property type="evidence" value="ECO:0007669"/>
    <property type="project" value="InterPro"/>
</dbReference>
<dbReference type="SUPFAM" id="SSF55347">
    <property type="entry name" value="Glyceraldehyde-3-phosphate dehydrogenase-like, C-terminal domain"/>
    <property type="match status" value="1"/>
</dbReference>
<dbReference type="GO" id="GO:0008652">
    <property type="term" value="P:amino acid biosynthetic process"/>
    <property type="evidence" value="ECO:0007669"/>
    <property type="project" value="InterPro"/>
</dbReference>
<feature type="active site" description="Acyl-thioester intermediate" evidence="2">
    <location>
        <position position="128"/>
    </location>
</feature>
<gene>
    <name evidence="4" type="ORF">P618_200009</name>
</gene>
<feature type="active site" description="Proton acceptor" evidence="2">
    <location>
        <position position="240"/>
    </location>
</feature>
<proteinExistence type="inferred from homology"/>
<dbReference type="PIRSF" id="PIRSF000148">
    <property type="entry name" value="ASA_dh"/>
    <property type="match status" value="1"/>
</dbReference>
<dbReference type="Gene3D" id="3.40.50.720">
    <property type="entry name" value="NAD(P)-binding Rossmann-like Domain"/>
    <property type="match status" value="1"/>
</dbReference>
<evidence type="ECO:0000259" key="3">
    <source>
        <dbReference type="SMART" id="SM00859"/>
    </source>
</evidence>
<name>W6TVI9_HOLOB</name>
<dbReference type="Pfam" id="PF01118">
    <property type="entry name" value="Semialdhyde_dh"/>
    <property type="match status" value="1"/>
</dbReference>
<accession>W6TVI9</accession>
<feature type="domain" description="Semialdehyde dehydrogenase NAD-binding" evidence="3">
    <location>
        <begin position="8"/>
        <end position="119"/>
    </location>
</feature>